<protein>
    <recommendedName>
        <fullName evidence="3">N-acetyltransferase domain-containing protein</fullName>
    </recommendedName>
</protein>
<reference evidence="1" key="1">
    <citation type="submission" date="2023-03" db="EMBL/GenBank/DDBJ databases">
        <title>Massive genome expansion in bonnet fungi (Mycena s.s.) driven by repeated elements and novel gene families across ecological guilds.</title>
        <authorList>
            <consortium name="Lawrence Berkeley National Laboratory"/>
            <person name="Harder C.B."/>
            <person name="Miyauchi S."/>
            <person name="Viragh M."/>
            <person name="Kuo A."/>
            <person name="Thoen E."/>
            <person name="Andreopoulos B."/>
            <person name="Lu D."/>
            <person name="Skrede I."/>
            <person name="Drula E."/>
            <person name="Henrissat B."/>
            <person name="Morin E."/>
            <person name="Kohler A."/>
            <person name="Barry K."/>
            <person name="LaButti K."/>
            <person name="Morin E."/>
            <person name="Salamov A."/>
            <person name="Lipzen A."/>
            <person name="Mereny Z."/>
            <person name="Hegedus B."/>
            <person name="Baldrian P."/>
            <person name="Stursova M."/>
            <person name="Weitz H."/>
            <person name="Taylor A."/>
            <person name="Grigoriev I.V."/>
            <person name="Nagy L.G."/>
            <person name="Martin F."/>
            <person name="Kauserud H."/>
        </authorList>
    </citation>
    <scope>NUCLEOTIDE SEQUENCE</scope>
    <source>
        <strain evidence="1">9284</strain>
    </source>
</reference>
<organism evidence="1 2">
    <name type="scientific">Roridomyces roridus</name>
    <dbReference type="NCBI Taxonomy" id="1738132"/>
    <lineage>
        <taxon>Eukaryota</taxon>
        <taxon>Fungi</taxon>
        <taxon>Dikarya</taxon>
        <taxon>Basidiomycota</taxon>
        <taxon>Agaricomycotina</taxon>
        <taxon>Agaricomycetes</taxon>
        <taxon>Agaricomycetidae</taxon>
        <taxon>Agaricales</taxon>
        <taxon>Marasmiineae</taxon>
        <taxon>Mycenaceae</taxon>
        <taxon>Roridomyces</taxon>
    </lineage>
</organism>
<sequence>MGDSGQRNPDIDMTDELGALFTAGAKEFPSLVHGWNLERALLGHKSMVVTAVKSDPTRCLGAVVLTGDYRNRGRAGGAIQSIIEATGFGKVTVWAALPETNIDIPGKPLGPPLVNIIASVTPEFKKAALAKGVLHGNYDEELYTFYFIDLAFTQPPFLVLTYQNISDTADADDVKKALLSALVTDPFVLELAKADHSYMPNETKCEVLFKAITEHTNFRRLTSSMGGTRCSIWAITCPPLSTKPEQTVALRRHLMDPGFTLQVGFHGTGNHGATTRVNSCHAPNAIVSTTTGMNVPFACPRPTANTAGGMPKTLGIRPP</sequence>
<evidence type="ECO:0000313" key="2">
    <source>
        <dbReference type="Proteomes" id="UP001221142"/>
    </source>
</evidence>
<dbReference type="AlphaFoldDB" id="A0AAD7FXE0"/>
<evidence type="ECO:0000313" key="1">
    <source>
        <dbReference type="EMBL" id="KAJ7643546.1"/>
    </source>
</evidence>
<proteinExistence type="predicted"/>
<accession>A0AAD7FXE0</accession>
<dbReference type="EMBL" id="JARKIF010000003">
    <property type="protein sequence ID" value="KAJ7643546.1"/>
    <property type="molecule type" value="Genomic_DNA"/>
</dbReference>
<gene>
    <name evidence="1" type="ORF">FB45DRAFT_861167</name>
</gene>
<comment type="caution">
    <text evidence="1">The sequence shown here is derived from an EMBL/GenBank/DDBJ whole genome shotgun (WGS) entry which is preliminary data.</text>
</comment>
<keyword evidence="2" id="KW-1185">Reference proteome</keyword>
<evidence type="ECO:0008006" key="3">
    <source>
        <dbReference type="Google" id="ProtNLM"/>
    </source>
</evidence>
<dbReference type="Proteomes" id="UP001221142">
    <property type="component" value="Unassembled WGS sequence"/>
</dbReference>
<name>A0AAD7FXE0_9AGAR</name>